<protein>
    <submittedName>
        <fullName evidence="1">Uncharacterized protein</fullName>
    </submittedName>
</protein>
<dbReference type="RefSeq" id="WP_124153956.1">
    <property type="nucleotide sequence ID" value="NZ_RQIS01000033.1"/>
</dbReference>
<proteinExistence type="predicted"/>
<name>A0A3N6MFU5_9BURK</name>
<comment type="caution">
    <text evidence="1">The sequence shown here is derived from an EMBL/GenBank/DDBJ whole genome shotgun (WGS) entry which is preliminary data.</text>
</comment>
<dbReference type="Proteomes" id="UP000272778">
    <property type="component" value="Unassembled WGS sequence"/>
</dbReference>
<dbReference type="AlphaFoldDB" id="A0A3N6MFU5"/>
<organism evidence="1 2">
    <name type="scientific">Paraburkholderia dinghuensis</name>
    <dbReference type="NCBI Taxonomy" id="2305225"/>
    <lineage>
        <taxon>Bacteria</taxon>
        <taxon>Pseudomonadati</taxon>
        <taxon>Pseudomonadota</taxon>
        <taxon>Betaproteobacteria</taxon>
        <taxon>Burkholderiales</taxon>
        <taxon>Burkholderiaceae</taxon>
        <taxon>Paraburkholderia</taxon>
    </lineage>
</organism>
<accession>A0A3N6MFU5</accession>
<dbReference type="Pfam" id="PF20213">
    <property type="entry name" value="DUF6573"/>
    <property type="match status" value="1"/>
</dbReference>
<keyword evidence="2" id="KW-1185">Reference proteome</keyword>
<dbReference type="OrthoDB" id="4556966at2"/>
<reference evidence="1 2" key="1">
    <citation type="submission" date="2018-11" db="EMBL/GenBank/DDBJ databases">
        <title>Paraburkholderia sp. DHOA04, isolated from soil.</title>
        <authorList>
            <person name="Gao Z.-H."/>
            <person name="Qiu L.-H."/>
            <person name="Fu J.-C."/>
        </authorList>
    </citation>
    <scope>NUCLEOTIDE SEQUENCE [LARGE SCALE GENOMIC DNA]</scope>
    <source>
        <strain evidence="1 2">DHOA04</strain>
    </source>
</reference>
<dbReference type="InterPro" id="IPR046480">
    <property type="entry name" value="DUF6573"/>
</dbReference>
<evidence type="ECO:0000313" key="1">
    <source>
        <dbReference type="EMBL" id="RQG99834.1"/>
    </source>
</evidence>
<dbReference type="EMBL" id="RQIS01000033">
    <property type="protein sequence ID" value="RQG99834.1"/>
    <property type="molecule type" value="Genomic_DNA"/>
</dbReference>
<sequence>MHDTHPFGPAIHVYTRAQAIADGNLIDVSLTAAEVGFRYPVALTSAAWADCVAWSDADNHRQTLQDEPGRLLDVLWLAKLAAKKGRGQSLTFDLRRVPRDGHSVYSHKARLRLVIGPGDAGEPVLTIMLPDED</sequence>
<gene>
    <name evidence="1" type="ORF">D1Y85_26035</name>
</gene>
<evidence type="ECO:0000313" key="2">
    <source>
        <dbReference type="Proteomes" id="UP000272778"/>
    </source>
</evidence>